<feature type="domain" description="Amine oxidase" evidence="1">
    <location>
        <begin position="23"/>
        <end position="317"/>
    </location>
</feature>
<protein>
    <recommendedName>
        <fullName evidence="1">Amine oxidase domain-containing protein</fullName>
    </recommendedName>
</protein>
<keyword evidence="3" id="KW-1185">Reference proteome</keyword>
<evidence type="ECO:0000259" key="1">
    <source>
        <dbReference type="Pfam" id="PF01593"/>
    </source>
</evidence>
<sequence length="398" mass="44532">MTSDTKHPIPSPPRRVAIVGGGISGIACSWELRKHQCTVDIYEADSRLGGHAHSVTFEGEKHRVDVDTGFIAMDEATYPHFNAFLKELGIKTIPTDMSFGVSTADGAFEWGSYSISSFVGKMSHLVSPWYWRLLFDIVRFGLFAKDILDEDRRTPYSATSYGRHNNAEEDVVGNDGLTRSDLFESIGTYLRRKRYSDQFITYYLIPMVAAPWCIDPDEFARSFPAKPLIGFMRDHGLLDTVTRALRWRSFRNGSKTYVDSFQRSLPTRHQLHLSRPVKKVTRVEGGTILEFSQQPQKAYDHVVLAVHANQALQLLGEEATSSERKILGSFKTSKNICYLHSDTSSSQVYHHPLVSAESIQMAARLHMINAVGTVSFAGAWMGFGFHEDGNGNGGVDLI</sequence>
<proteinExistence type="predicted"/>
<dbReference type="EMBL" id="LKEB01000025">
    <property type="protein sequence ID" value="ROW11902.1"/>
    <property type="molecule type" value="Genomic_DNA"/>
</dbReference>
<dbReference type="PROSITE" id="PS51257">
    <property type="entry name" value="PROKAR_LIPOPROTEIN"/>
    <property type="match status" value="1"/>
</dbReference>
<organism evidence="2 3">
    <name type="scientific">Cytospora leucostoma</name>
    <dbReference type="NCBI Taxonomy" id="1230097"/>
    <lineage>
        <taxon>Eukaryota</taxon>
        <taxon>Fungi</taxon>
        <taxon>Dikarya</taxon>
        <taxon>Ascomycota</taxon>
        <taxon>Pezizomycotina</taxon>
        <taxon>Sordariomycetes</taxon>
        <taxon>Sordariomycetidae</taxon>
        <taxon>Diaporthales</taxon>
        <taxon>Cytosporaceae</taxon>
        <taxon>Cytospora</taxon>
    </lineage>
</organism>
<reference evidence="2 3" key="1">
    <citation type="submission" date="2015-09" db="EMBL/GenBank/DDBJ databases">
        <title>Host preference determinants of Valsa canker pathogens revealed by comparative genomics.</title>
        <authorList>
            <person name="Yin Z."/>
            <person name="Huang L."/>
        </authorList>
    </citation>
    <scope>NUCLEOTIDE SEQUENCE [LARGE SCALE GENOMIC DNA]</scope>
    <source>
        <strain evidence="2 3">SXYLt</strain>
    </source>
</reference>
<gene>
    <name evidence="2" type="ORF">VPNG_04907</name>
</gene>
<dbReference type="InterPro" id="IPR050464">
    <property type="entry name" value="Zeta_carotene_desat/Oxidored"/>
</dbReference>
<dbReference type="InParanoid" id="A0A423X7I8"/>
<dbReference type="Gene3D" id="3.50.50.60">
    <property type="entry name" value="FAD/NAD(P)-binding domain"/>
    <property type="match status" value="2"/>
</dbReference>
<comment type="caution">
    <text evidence="2">The sequence shown here is derived from an EMBL/GenBank/DDBJ whole genome shotgun (WGS) entry which is preliminary data.</text>
</comment>
<dbReference type="PANTHER" id="PTHR42923:SF17">
    <property type="entry name" value="AMINE OXIDASE DOMAIN-CONTAINING PROTEIN"/>
    <property type="match status" value="1"/>
</dbReference>
<dbReference type="OrthoDB" id="5233419at2759"/>
<dbReference type="InterPro" id="IPR002937">
    <property type="entry name" value="Amino_oxidase"/>
</dbReference>
<dbReference type="InterPro" id="IPR036188">
    <property type="entry name" value="FAD/NAD-bd_sf"/>
</dbReference>
<dbReference type="Proteomes" id="UP000285146">
    <property type="component" value="Unassembled WGS sequence"/>
</dbReference>
<evidence type="ECO:0000313" key="2">
    <source>
        <dbReference type="EMBL" id="ROW11902.1"/>
    </source>
</evidence>
<accession>A0A423X7I8</accession>
<dbReference type="GO" id="GO:0016491">
    <property type="term" value="F:oxidoreductase activity"/>
    <property type="evidence" value="ECO:0007669"/>
    <property type="project" value="InterPro"/>
</dbReference>
<dbReference type="SUPFAM" id="SSF51905">
    <property type="entry name" value="FAD/NAD(P)-binding domain"/>
    <property type="match status" value="1"/>
</dbReference>
<dbReference type="AlphaFoldDB" id="A0A423X7I8"/>
<dbReference type="Pfam" id="PF01593">
    <property type="entry name" value="Amino_oxidase"/>
    <property type="match status" value="1"/>
</dbReference>
<dbReference type="PANTHER" id="PTHR42923">
    <property type="entry name" value="PROTOPORPHYRINOGEN OXIDASE"/>
    <property type="match status" value="1"/>
</dbReference>
<evidence type="ECO:0000313" key="3">
    <source>
        <dbReference type="Proteomes" id="UP000285146"/>
    </source>
</evidence>
<name>A0A423X7I8_9PEZI</name>